<feature type="transmembrane region" description="Helical" evidence="13">
    <location>
        <begin position="424"/>
        <end position="445"/>
    </location>
</feature>
<dbReference type="GO" id="GO:0006784">
    <property type="term" value="P:heme A biosynthetic process"/>
    <property type="evidence" value="ECO:0007669"/>
    <property type="project" value="InterPro"/>
</dbReference>
<organism evidence="14 15">
    <name type="scientific">Argiope bruennichi</name>
    <name type="common">Wasp spider</name>
    <name type="synonym">Aranea bruennichi</name>
    <dbReference type="NCBI Taxonomy" id="94029"/>
    <lineage>
        <taxon>Eukaryota</taxon>
        <taxon>Metazoa</taxon>
        <taxon>Ecdysozoa</taxon>
        <taxon>Arthropoda</taxon>
        <taxon>Chelicerata</taxon>
        <taxon>Arachnida</taxon>
        <taxon>Araneae</taxon>
        <taxon>Araneomorphae</taxon>
        <taxon>Entelegynae</taxon>
        <taxon>Araneoidea</taxon>
        <taxon>Araneidae</taxon>
        <taxon>Argiope</taxon>
    </lineage>
</organism>
<evidence type="ECO:0000256" key="1">
    <source>
        <dbReference type="ARBA" id="ARBA00001970"/>
    </source>
</evidence>
<reference evidence="14" key="1">
    <citation type="journal article" date="2020" name="bioRxiv">
        <title>Chromosome-level reference genome of the European wasp spider Argiope bruennichi: a resource for studies on range expansion and evolutionary adaptation.</title>
        <authorList>
            <person name="Sheffer M.M."/>
            <person name="Hoppe A."/>
            <person name="Krehenwinkel H."/>
            <person name="Uhl G."/>
            <person name="Kuss A.W."/>
            <person name="Jensen L."/>
            <person name="Jensen C."/>
            <person name="Gillespie R.G."/>
            <person name="Hoff K.J."/>
            <person name="Prost S."/>
        </authorList>
    </citation>
    <scope>NUCLEOTIDE SEQUENCE</scope>
</reference>
<sequence>MYGKPSNDSYHLTLKPSNEDSRTSGERVWFLNPINPSAGHPYGIGTSIVLRVNKADVTAIRNKRRCQQLKRGGFSLSLREREWVFNSGAHCLLHAPPNARVDVRQYALFTTSVSVIQSGNLENPEQGAYAIPVFYYSDMFCGGKMTIPVFLGPVKSLVSCPNHMLTRSFVSWSTRKGFSNIVSLKGLKNPAIFKNSKKPLQLSRQTVTVAETFVAAESPKASRYVGTWLLCCSGMVVGSVVLGGITRLTKSGLSMVDWHLFKEFPPIGREAWIAEFEKYKKFPEFQQNNPDMTLEEFKWIWHMEYGHRMWGRCVGAAFLLPALYFWKKKWLSGPMRKRVPIFGALILGQGLLGWYMVKSGLEEKPEPDGVARVSQYRLAAHLGMAFVLYSLMLWSGLSLLLPPEKMEVTKSLLKFWRFAHGTKGLIFITAFSGAFVAGIEAGLVYNTWPKMADRWIPSDIDALSPKWRNVTENPTTTQFNHRILGETVFCAVSGLWLYSRKLHLPPRTRLAVNCLFAMGLMQVSLGIFTLLYQVPKPLAASHQSGALALLSLAIWLTHELKVVKYIPK</sequence>
<keyword evidence="8" id="KW-0350">Heme biosynthesis</keyword>
<dbReference type="Pfam" id="PF02628">
    <property type="entry name" value="COX15-CtaA"/>
    <property type="match status" value="1"/>
</dbReference>
<evidence type="ECO:0000256" key="13">
    <source>
        <dbReference type="SAM" id="Phobius"/>
    </source>
</evidence>
<comment type="catalytic activity">
    <reaction evidence="11">
        <text>Fe(II)-heme o + 2 A + H2O = Fe(II)-heme a + 2 AH2</text>
        <dbReference type="Rhea" id="RHEA:63388"/>
        <dbReference type="ChEBI" id="CHEBI:13193"/>
        <dbReference type="ChEBI" id="CHEBI:15377"/>
        <dbReference type="ChEBI" id="CHEBI:17499"/>
        <dbReference type="ChEBI" id="CHEBI:60530"/>
        <dbReference type="ChEBI" id="CHEBI:61715"/>
        <dbReference type="EC" id="1.17.99.9"/>
    </reaction>
    <physiologicalReaction direction="left-to-right" evidence="11">
        <dbReference type="Rhea" id="RHEA:63389"/>
    </physiologicalReaction>
</comment>
<comment type="subcellular location">
    <subcellularLocation>
        <location evidence="2">Membrane</location>
        <topology evidence="2">Multi-pass membrane protein</topology>
    </subcellularLocation>
</comment>
<keyword evidence="6" id="KW-0560">Oxidoreductase</keyword>
<reference evidence="14" key="2">
    <citation type="submission" date="2020-06" db="EMBL/GenBank/DDBJ databases">
        <authorList>
            <person name="Sheffer M."/>
        </authorList>
    </citation>
    <scope>NUCLEOTIDE SEQUENCE</scope>
</reference>
<comment type="caution">
    <text evidence="14">The sequence shown here is derived from an EMBL/GenBank/DDBJ whole genome shotgun (WGS) entry which is preliminary data.</text>
</comment>
<dbReference type="AlphaFoldDB" id="A0A8T0E966"/>
<evidence type="ECO:0000256" key="2">
    <source>
        <dbReference type="ARBA" id="ARBA00004141"/>
    </source>
</evidence>
<evidence type="ECO:0000256" key="9">
    <source>
        <dbReference type="ARBA" id="ARBA00023136"/>
    </source>
</evidence>
<evidence type="ECO:0000256" key="10">
    <source>
        <dbReference type="ARBA" id="ARBA00044501"/>
    </source>
</evidence>
<dbReference type="InterPro" id="IPR023754">
    <property type="entry name" value="HemeA_Synthase_type2"/>
</dbReference>
<evidence type="ECO:0000313" key="14">
    <source>
        <dbReference type="EMBL" id="KAF8768024.1"/>
    </source>
</evidence>
<comment type="pathway">
    <text evidence="10">Porphyrin-containing compound metabolism; heme A biosynthesis; heme A from heme O: step 1/1.</text>
</comment>
<feature type="transmembrane region" description="Helical" evidence="13">
    <location>
        <begin position="225"/>
        <end position="245"/>
    </location>
</feature>
<keyword evidence="9 13" id="KW-0472">Membrane</keyword>
<gene>
    <name evidence="14" type="ORF">HNY73_020888</name>
</gene>
<feature type="transmembrane region" description="Helical" evidence="13">
    <location>
        <begin position="377"/>
        <end position="403"/>
    </location>
</feature>
<dbReference type="GO" id="GO:0120547">
    <property type="term" value="F:heme A synthase activity"/>
    <property type="evidence" value="ECO:0007669"/>
    <property type="project" value="UniProtKB-EC"/>
</dbReference>
<keyword evidence="15" id="KW-1185">Reference proteome</keyword>
<evidence type="ECO:0000256" key="4">
    <source>
        <dbReference type="ARBA" id="ARBA00022723"/>
    </source>
</evidence>
<evidence type="ECO:0000256" key="5">
    <source>
        <dbReference type="ARBA" id="ARBA00022989"/>
    </source>
</evidence>
<protein>
    <submittedName>
        <fullName evidence="14">Cytochrome c oxidase assembly protein COX15 like protein</fullName>
    </submittedName>
</protein>
<evidence type="ECO:0000256" key="11">
    <source>
        <dbReference type="ARBA" id="ARBA00048044"/>
    </source>
</evidence>
<dbReference type="GO" id="GO:0005743">
    <property type="term" value="C:mitochondrial inner membrane"/>
    <property type="evidence" value="ECO:0007669"/>
    <property type="project" value="TreeGrafter"/>
</dbReference>
<dbReference type="EMBL" id="JABXBU010002230">
    <property type="protein sequence ID" value="KAF8768024.1"/>
    <property type="molecule type" value="Genomic_DNA"/>
</dbReference>
<dbReference type="PANTHER" id="PTHR23289:SF2">
    <property type="entry name" value="CYTOCHROME C OXIDASE ASSEMBLY PROTEIN COX15 HOMOLOG"/>
    <property type="match status" value="1"/>
</dbReference>
<keyword evidence="4" id="KW-0479">Metal-binding</keyword>
<evidence type="ECO:0000313" key="15">
    <source>
        <dbReference type="Proteomes" id="UP000807504"/>
    </source>
</evidence>
<dbReference type="InterPro" id="IPR003780">
    <property type="entry name" value="COX15/CtaA_fam"/>
</dbReference>
<feature type="transmembrane region" description="Helical" evidence="13">
    <location>
        <begin position="309"/>
        <end position="326"/>
    </location>
</feature>
<evidence type="ECO:0000256" key="8">
    <source>
        <dbReference type="ARBA" id="ARBA00023133"/>
    </source>
</evidence>
<feature type="transmembrane region" description="Helical" evidence="13">
    <location>
        <begin position="338"/>
        <end position="357"/>
    </location>
</feature>
<keyword evidence="7" id="KW-0408">Iron</keyword>
<comment type="cofactor">
    <cofactor evidence="1">
        <name>heme b</name>
        <dbReference type="ChEBI" id="CHEBI:60344"/>
    </cofactor>
</comment>
<dbReference type="GO" id="GO:0016653">
    <property type="term" value="F:oxidoreductase activity, acting on NAD(P)H, heme protein as acceptor"/>
    <property type="evidence" value="ECO:0007669"/>
    <property type="project" value="TreeGrafter"/>
</dbReference>
<dbReference type="GO" id="GO:0046872">
    <property type="term" value="F:metal ion binding"/>
    <property type="evidence" value="ECO:0007669"/>
    <property type="project" value="UniProtKB-KW"/>
</dbReference>
<feature type="transmembrane region" description="Helical" evidence="13">
    <location>
        <begin position="510"/>
        <end position="532"/>
    </location>
</feature>
<evidence type="ECO:0000256" key="7">
    <source>
        <dbReference type="ARBA" id="ARBA00023004"/>
    </source>
</evidence>
<feature type="region of interest" description="Disordered" evidence="12">
    <location>
        <begin position="1"/>
        <end position="23"/>
    </location>
</feature>
<feature type="compositionally biased region" description="Polar residues" evidence="12">
    <location>
        <begin position="1"/>
        <end position="10"/>
    </location>
</feature>
<keyword evidence="5 13" id="KW-1133">Transmembrane helix</keyword>
<evidence type="ECO:0000256" key="12">
    <source>
        <dbReference type="SAM" id="MobiDB-lite"/>
    </source>
</evidence>
<name>A0A8T0E966_ARGBR</name>
<keyword evidence="3 13" id="KW-0812">Transmembrane</keyword>
<evidence type="ECO:0000256" key="6">
    <source>
        <dbReference type="ARBA" id="ARBA00023002"/>
    </source>
</evidence>
<evidence type="ECO:0000256" key="3">
    <source>
        <dbReference type="ARBA" id="ARBA00022692"/>
    </source>
</evidence>
<dbReference type="PANTHER" id="PTHR23289">
    <property type="entry name" value="CYTOCHROME C OXIDASE ASSEMBLY PROTEIN COX15"/>
    <property type="match status" value="1"/>
</dbReference>
<dbReference type="Proteomes" id="UP000807504">
    <property type="component" value="Unassembled WGS sequence"/>
</dbReference>
<accession>A0A8T0E966</accession>
<proteinExistence type="predicted"/>